<protein>
    <submittedName>
        <fullName evidence="1">Uncharacterized protein</fullName>
    </submittedName>
</protein>
<dbReference type="HOGENOM" id="CLU_2634619_0_0_10"/>
<name>F9Z3C5_ODOSD</name>
<dbReference type="RefSeq" id="WP_013612767.1">
    <property type="nucleotide sequence ID" value="NC_015160.1"/>
</dbReference>
<evidence type="ECO:0000313" key="1">
    <source>
        <dbReference type="EMBL" id="ADY33574.1"/>
    </source>
</evidence>
<dbReference type="Proteomes" id="UP000006657">
    <property type="component" value="Chromosome"/>
</dbReference>
<dbReference type="PaxDb" id="709991-Odosp_2594"/>
<keyword evidence="2" id="KW-1185">Reference proteome</keyword>
<accession>F9Z3C5</accession>
<dbReference type="OrthoDB" id="9985970at2"/>
<dbReference type="BioCyc" id="OSPL709991:G1GRN-2640-MONOMER"/>
<gene>
    <name evidence="1" type="ordered locus">Odosp_2594</name>
</gene>
<sequence length="77" mass="8904">MKKKKEQQYRVSDFENAIKKSDLNIQVSIINYLPESLYVKEIVGFVEQNNRGIRVTWNSQGKASVAGERTPEFDINL</sequence>
<evidence type="ECO:0000313" key="2">
    <source>
        <dbReference type="Proteomes" id="UP000006657"/>
    </source>
</evidence>
<organism evidence="1 2">
    <name type="scientific">Odoribacter splanchnicus (strain ATCC 29572 / DSM 20712 / CIP 104287 / JCM 15291 / NCTC 10825 / 1651/6)</name>
    <name type="common">Bacteroides splanchnicus</name>
    <dbReference type="NCBI Taxonomy" id="709991"/>
    <lineage>
        <taxon>Bacteria</taxon>
        <taxon>Pseudomonadati</taxon>
        <taxon>Bacteroidota</taxon>
        <taxon>Bacteroidia</taxon>
        <taxon>Bacteroidales</taxon>
        <taxon>Odoribacteraceae</taxon>
        <taxon>Odoribacter</taxon>
    </lineage>
</organism>
<proteinExistence type="predicted"/>
<dbReference type="KEGG" id="osp:Odosp_2594"/>
<dbReference type="AlphaFoldDB" id="F9Z3C5"/>
<dbReference type="EMBL" id="CP002544">
    <property type="protein sequence ID" value="ADY33574.1"/>
    <property type="molecule type" value="Genomic_DNA"/>
</dbReference>
<reference evidence="1 2" key="1">
    <citation type="journal article" date="2011" name="Stand. Genomic Sci.">
        <title>Complete genome sequence of Odoribacter splanchnicus type strain (1651/6).</title>
        <authorList>
            <consortium name="US DOE Joint Genome Institute (JGI-PGF)"/>
            <person name="Goker M."/>
            <person name="Gronow S."/>
            <person name="Zeytun A."/>
            <person name="Nolan M."/>
            <person name="Lucas S."/>
            <person name="Lapidus A."/>
            <person name="Hammon N."/>
            <person name="Deshpande S."/>
            <person name="Cheng J.F."/>
            <person name="Pitluck S."/>
            <person name="Liolios K."/>
            <person name="Pagani I."/>
            <person name="Ivanova N."/>
            <person name="Mavromatis K."/>
            <person name="Ovchinikova G."/>
            <person name="Pati A."/>
            <person name="Tapia R."/>
            <person name="Han C."/>
            <person name="Goodwin L."/>
            <person name="Chen A."/>
            <person name="Palaniappan K."/>
            <person name="Land M."/>
            <person name="Hauser L."/>
            <person name="Jeffries C.D."/>
            <person name="Brambilla E.M."/>
            <person name="Rohde M."/>
            <person name="Detter J.C."/>
            <person name="Woyke T."/>
            <person name="Bristow J."/>
            <person name="Markowitz V."/>
            <person name="Hugenholtz P."/>
            <person name="Eisen J.A."/>
            <person name="Kyrpides N.C."/>
            <person name="Klenk H.P."/>
        </authorList>
    </citation>
    <scope>NUCLEOTIDE SEQUENCE [LARGE SCALE GENOMIC DNA]</scope>
    <source>
        <strain evidence="2">ATCC 29572 / DSM 20712 / JCM 15291 / NCTC 10825 / 1651/6</strain>
    </source>
</reference>
<dbReference type="STRING" id="709991.Odosp_2594"/>
<dbReference type="GeneID" id="61275820"/>